<dbReference type="InterPro" id="IPR023614">
    <property type="entry name" value="Porin_dom_sf"/>
</dbReference>
<dbReference type="Proteomes" id="UP000593966">
    <property type="component" value="Chromosome"/>
</dbReference>
<protein>
    <submittedName>
        <fullName evidence="5">OprD family porin</fullName>
    </submittedName>
</protein>
<evidence type="ECO:0000256" key="1">
    <source>
        <dbReference type="ARBA" id="ARBA00009075"/>
    </source>
</evidence>
<feature type="chain" id="PRO_5032505901" evidence="4">
    <location>
        <begin position="24"/>
        <end position="430"/>
    </location>
</feature>
<gene>
    <name evidence="5" type="ORF">G0028_01680</name>
</gene>
<dbReference type="InterPro" id="IPR005318">
    <property type="entry name" value="OM_porin_bac"/>
</dbReference>
<evidence type="ECO:0000256" key="3">
    <source>
        <dbReference type="ARBA" id="ARBA00022729"/>
    </source>
</evidence>
<accession>A0A7S6VTY3</accession>
<name>A0A7S6VTY3_9GAMM</name>
<dbReference type="RefSeq" id="WP_180044949.1">
    <property type="nucleotide sequence ID" value="NZ_CP048659.1"/>
</dbReference>
<dbReference type="PANTHER" id="PTHR34596">
    <property type="entry name" value="CHITOPORIN"/>
    <property type="match status" value="1"/>
</dbReference>
<proteinExistence type="inferred from homology"/>
<dbReference type="GO" id="GO:0015288">
    <property type="term" value="F:porin activity"/>
    <property type="evidence" value="ECO:0007669"/>
    <property type="project" value="TreeGrafter"/>
</dbReference>
<evidence type="ECO:0000256" key="2">
    <source>
        <dbReference type="ARBA" id="ARBA00022448"/>
    </source>
</evidence>
<evidence type="ECO:0000313" key="5">
    <source>
        <dbReference type="EMBL" id="QOW44715.1"/>
    </source>
</evidence>
<keyword evidence="6" id="KW-1185">Reference proteome</keyword>
<keyword evidence="3 4" id="KW-0732">Signal</keyword>
<feature type="signal peptide" evidence="4">
    <location>
        <begin position="1"/>
        <end position="23"/>
    </location>
</feature>
<keyword evidence="2" id="KW-0813">Transport</keyword>
<sequence length="430" mass="47150">MLTPQKLTLAVLIQAALLSSAYASEQSEAKGFLEDAEGSVLFRTGYISRDKKNGIEDTSSYAQSAIVELNSGFTQGVVGFGVGVLGDGSIKLGSNNNAGNQMIPLHNDGSAYDHWGRGGGNVKARFSNTTAVYGTQVLDLPVLASNTGRMVPEYFEGTLVTSREIKGLELTAGKFTKDQMSDQINSDADAGGKGLDRAIIWGAKYKFDDQLSASYYGLDSKNALERHYVNANYKLPLADKSSLTFDFSGYHTEWDKAAATYSSTIGNKDVDGRSNNIWALSSTYNQGPHSVMLAYQQNTGNTGYDYGQNADGFQSIYLPNSYLSDFIGNHEKSAQLQYNLDFGGYGVPGLNWTTAFVYGWDIKVDGLTDDAQEREFFNQVKYTVQSGFAKDASLRVRHSYYRASDAYQANAYIGDTNEWRLFLDIPVKLF</sequence>
<comment type="similarity">
    <text evidence="1">Belongs to the outer membrane porin (Opr) (TC 1.B.25) family.</text>
</comment>
<evidence type="ECO:0000313" key="6">
    <source>
        <dbReference type="Proteomes" id="UP000593966"/>
    </source>
</evidence>
<dbReference type="Pfam" id="PF03573">
    <property type="entry name" value="OprD"/>
    <property type="match status" value="1"/>
</dbReference>
<dbReference type="Gene3D" id="2.40.160.10">
    <property type="entry name" value="Porin"/>
    <property type="match status" value="1"/>
</dbReference>
<organism evidence="5 6">
    <name type="scientific">Acinetobacter piscicola</name>
    <dbReference type="NCBI Taxonomy" id="2006115"/>
    <lineage>
        <taxon>Bacteria</taxon>
        <taxon>Pseudomonadati</taxon>
        <taxon>Pseudomonadota</taxon>
        <taxon>Gammaproteobacteria</taxon>
        <taxon>Moraxellales</taxon>
        <taxon>Moraxellaceae</taxon>
        <taxon>Acinetobacter</taxon>
    </lineage>
</organism>
<dbReference type="PANTHER" id="PTHR34596:SF2">
    <property type="entry name" value="CHITOPORIN"/>
    <property type="match status" value="1"/>
</dbReference>
<dbReference type="EMBL" id="CP048659">
    <property type="protein sequence ID" value="QOW44715.1"/>
    <property type="molecule type" value="Genomic_DNA"/>
</dbReference>
<dbReference type="GO" id="GO:0016020">
    <property type="term" value="C:membrane"/>
    <property type="evidence" value="ECO:0007669"/>
    <property type="project" value="InterPro"/>
</dbReference>
<dbReference type="AlphaFoldDB" id="A0A7S6VTY3"/>
<evidence type="ECO:0000256" key="4">
    <source>
        <dbReference type="SAM" id="SignalP"/>
    </source>
</evidence>
<reference evidence="5 6" key="1">
    <citation type="submission" date="2020-02" db="EMBL/GenBank/DDBJ databases">
        <title>Tigecycline-resistant Acinetobacter species from pigs and migratory birds.</title>
        <authorList>
            <person name="Chen C."/>
            <person name="Sun J."/>
            <person name="Liao X.-P."/>
            <person name="Liu Y.-H."/>
        </authorList>
    </citation>
    <scope>NUCLEOTIDE SEQUENCE [LARGE SCALE GENOMIC DNA]</scope>
    <source>
        <strain evidence="5 6">YH12207_T</strain>
    </source>
</reference>